<evidence type="ECO:0000313" key="2">
    <source>
        <dbReference type="Proteomes" id="UP001516023"/>
    </source>
</evidence>
<proteinExistence type="predicted"/>
<reference evidence="1 2" key="1">
    <citation type="journal article" date="2020" name="G3 (Bethesda)">
        <title>Improved Reference Genome for Cyclotella cryptica CCMP332, a Model for Cell Wall Morphogenesis, Salinity Adaptation, and Lipid Production in Diatoms (Bacillariophyta).</title>
        <authorList>
            <person name="Roberts W.R."/>
            <person name="Downey K.M."/>
            <person name="Ruck E.C."/>
            <person name="Traller J.C."/>
            <person name="Alverson A.J."/>
        </authorList>
    </citation>
    <scope>NUCLEOTIDE SEQUENCE [LARGE SCALE GENOMIC DNA]</scope>
    <source>
        <strain evidence="1 2">CCMP332</strain>
    </source>
</reference>
<evidence type="ECO:0008006" key="3">
    <source>
        <dbReference type="Google" id="ProtNLM"/>
    </source>
</evidence>
<gene>
    <name evidence="1" type="ORF">HJC23_004720</name>
</gene>
<keyword evidence="2" id="KW-1185">Reference proteome</keyword>
<dbReference type="Proteomes" id="UP001516023">
    <property type="component" value="Unassembled WGS sequence"/>
</dbReference>
<sequence length="819" mass="92351">MTTRLHLPSLCDDTLLRILSYCDLISLVRVTRGTSKQLRNRFTLQDGEQVEHDNSGHRASDVQEGYCRDIWQYAFHNHNFAPIDTTSDNSNHSCDYYAAIRHRLALFARITGKRRHATRSKKVKQCFSLPHRHFNFVPLLPPDLMNYPPQHAQNNDEVVFTYLQEQDSDDEFDIDIQHEDEQDQSHDNSDMDFEPPPVEFTCDSFALTSHSTGSEYVLLNPFSGSIEVYGSILDNAVKSEEGLLEMALLDASENILLKRGLRETEMMHGHGMMDDERSEDIAGEAIHSRIQQRTKMYDTPPRQVLFGVQDYFDLDLDEYFGKYTPFGNGRRSGNVTVDWVGVDTHLAMSEDRKCVGENLIGAARILTMESDRGDEELTCTEVYAWSSSGSGDASSAGKYASKFVCRAAGSFYFLDICARTRKIYATFQAGSGFFRENTGEATSHSVVRRHRSLMEIDDESLVDEDGAPIRMSRAIFCLPLVKYEASFAGTDAISSYFPLPEACMFAQYPVSSFSVDISGKVLIVGTVHGTVEIWHTGMHSTSCGSDPSRVQILGVREAFLRRERSMTVGARCRDRSVSGGKPDVIELHPNSVEEHETQDDLALIGDNDGDELPHKHPTSKISHIYLPRHLPAQRCGFVTKQRNSEHGTTLLLWQARNFLSGDDYSPADEHFQVVAMINLPLSARCHPEVHYDGRRLIVFGQDHIGLIFLIYHVLSTRYDQDEFCDEKLPPPKRASRDSKGREESGGVINLLNERRIKFVNRIRHAGLGGLEYYDSLMMTANERFIVVNTKSGNLIGTDGAHNASQGLLVIDLQEHEEFC</sequence>
<evidence type="ECO:0000313" key="1">
    <source>
        <dbReference type="EMBL" id="KAL3790819.1"/>
    </source>
</evidence>
<dbReference type="EMBL" id="JABMIG020000122">
    <property type="protein sequence ID" value="KAL3790819.1"/>
    <property type="molecule type" value="Genomic_DNA"/>
</dbReference>
<protein>
    <recommendedName>
        <fullName evidence="3">F-box domain-containing protein</fullName>
    </recommendedName>
</protein>
<dbReference type="CDD" id="cd09917">
    <property type="entry name" value="F-box_SF"/>
    <property type="match status" value="1"/>
</dbReference>
<dbReference type="AlphaFoldDB" id="A0ABD3PSX4"/>
<accession>A0ABD3PSX4</accession>
<name>A0ABD3PSX4_9STRA</name>
<organism evidence="1 2">
    <name type="scientific">Cyclotella cryptica</name>
    <dbReference type="NCBI Taxonomy" id="29204"/>
    <lineage>
        <taxon>Eukaryota</taxon>
        <taxon>Sar</taxon>
        <taxon>Stramenopiles</taxon>
        <taxon>Ochrophyta</taxon>
        <taxon>Bacillariophyta</taxon>
        <taxon>Coscinodiscophyceae</taxon>
        <taxon>Thalassiosirophycidae</taxon>
        <taxon>Stephanodiscales</taxon>
        <taxon>Stephanodiscaceae</taxon>
        <taxon>Cyclotella</taxon>
    </lineage>
</organism>
<comment type="caution">
    <text evidence="1">The sequence shown here is derived from an EMBL/GenBank/DDBJ whole genome shotgun (WGS) entry which is preliminary data.</text>
</comment>